<dbReference type="PROSITE" id="PS01348">
    <property type="entry name" value="MRAY_2"/>
    <property type="match status" value="1"/>
</dbReference>
<keyword evidence="6 8" id="KW-0472">Membrane</keyword>
<dbReference type="GO" id="GO:0009103">
    <property type="term" value="P:lipopolysaccharide biosynthetic process"/>
    <property type="evidence" value="ECO:0007669"/>
    <property type="project" value="TreeGrafter"/>
</dbReference>
<keyword evidence="7" id="KW-0479">Metal-binding</keyword>
<comment type="subcellular location">
    <subcellularLocation>
        <location evidence="1">Cell membrane</location>
        <topology evidence="1">Multi-pass membrane protein</topology>
    </subcellularLocation>
</comment>
<feature type="transmembrane region" description="Helical" evidence="8">
    <location>
        <begin position="246"/>
        <end position="269"/>
    </location>
</feature>
<dbReference type="GO" id="GO:0071555">
    <property type="term" value="P:cell wall organization"/>
    <property type="evidence" value="ECO:0007669"/>
    <property type="project" value="TreeGrafter"/>
</dbReference>
<keyword evidence="4 8" id="KW-0812">Transmembrane</keyword>
<dbReference type="InterPro" id="IPR018480">
    <property type="entry name" value="PNAcMuramoyl-5peptid_Trfase_CS"/>
</dbReference>
<feature type="transmembrane region" description="Helical" evidence="8">
    <location>
        <begin position="77"/>
        <end position="94"/>
    </location>
</feature>
<feature type="transmembrane region" description="Helical" evidence="8">
    <location>
        <begin position="106"/>
        <end position="124"/>
    </location>
</feature>
<evidence type="ECO:0000256" key="6">
    <source>
        <dbReference type="ARBA" id="ARBA00023136"/>
    </source>
</evidence>
<proteinExistence type="predicted"/>
<feature type="transmembrane region" description="Helical" evidence="8">
    <location>
        <begin position="324"/>
        <end position="348"/>
    </location>
</feature>
<dbReference type="RefSeq" id="WP_068702374.1">
    <property type="nucleotide sequence ID" value="NZ_BDCR01000001.1"/>
</dbReference>
<feature type="transmembrane region" description="Helical" evidence="8">
    <location>
        <begin position="164"/>
        <end position="183"/>
    </location>
</feature>
<feature type="binding site" evidence="7">
    <location>
        <position position="157"/>
    </location>
    <ligand>
        <name>Mg(2+)</name>
        <dbReference type="ChEBI" id="CHEBI:18420"/>
    </ligand>
</feature>
<dbReference type="GO" id="GO:0046872">
    <property type="term" value="F:metal ion binding"/>
    <property type="evidence" value="ECO:0007669"/>
    <property type="project" value="UniProtKB-KW"/>
</dbReference>
<feature type="transmembrane region" description="Helical" evidence="8">
    <location>
        <begin position="290"/>
        <end position="318"/>
    </location>
</feature>
<feature type="transmembrane region" description="Helical" evidence="8">
    <location>
        <begin position="6"/>
        <end position="28"/>
    </location>
</feature>
<organism evidence="9 10">
    <name type="scientific">Paludibacter jiangxiensis</name>
    <dbReference type="NCBI Taxonomy" id="681398"/>
    <lineage>
        <taxon>Bacteria</taxon>
        <taxon>Pseudomonadati</taxon>
        <taxon>Bacteroidota</taxon>
        <taxon>Bacteroidia</taxon>
        <taxon>Bacteroidales</taxon>
        <taxon>Paludibacteraceae</taxon>
        <taxon>Paludibacter</taxon>
    </lineage>
</organism>
<feature type="transmembrane region" description="Helical" evidence="8">
    <location>
        <begin position="130"/>
        <end position="152"/>
    </location>
</feature>
<keyword evidence="2" id="KW-1003">Cell membrane</keyword>
<reference evidence="10" key="2">
    <citation type="journal article" date="2017" name="Genome Announc.">
        <title>Draft genome sequence of Paludibacter jiangxiensis NM7(T), a propionate-producing fermentative bacterium.</title>
        <authorList>
            <person name="Qiu Y.-L."/>
            <person name="Tourlousse D.M."/>
            <person name="Matsuura N."/>
            <person name="Ohashi A."/>
            <person name="Sekiguchi Y."/>
        </authorList>
    </citation>
    <scope>NUCLEOTIDE SEQUENCE [LARGE SCALE GENOMIC DNA]</scope>
    <source>
        <strain evidence="10">NM7</strain>
    </source>
</reference>
<dbReference type="PANTHER" id="PTHR22926">
    <property type="entry name" value="PHOSPHO-N-ACETYLMURAMOYL-PENTAPEPTIDE-TRANSFERASE"/>
    <property type="match status" value="1"/>
</dbReference>
<dbReference type="GO" id="GO:0005886">
    <property type="term" value="C:plasma membrane"/>
    <property type="evidence" value="ECO:0007669"/>
    <property type="project" value="UniProtKB-SubCell"/>
</dbReference>
<dbReference type="GO" id="GO:0016780">
    <property type="term" value="F:phosphotransferase activity, for other substituted phosphate groups"/>
    <property type="evidence" value="ECO:0007669"/>
    <property type="project" value="InterPro"/>
</dbReference>
<evidence type="ECO:0000256" key="8">
    <source>
        <dbReference type="SAM" id="Phobius"/>
    </source>
</evidence>
<feature type="transmembrane region" description="Helical" evidence="8">
    <location>
        <begin position="216"/>
        <end position="234"/>
    </location>
</feature>
<feature type="transmembrane region" description="Helical" evidence="8">
    <location>
        <begin position="49"/>
        <end position="71"/>
    </location>
</feature>
<evidence type="ECO:0000256" key="7">
    <source>
        <dbReference type="PIRSR" id="PIRSR600715-1"/>
    </source>
</evidence>
<protein>
    <submittedName>
        <fullName evidence="9">UDP-N-acetylmuramyl pentapeptide phosphotransferase</fullName>
    </submittedName>
</protein>
<comment type="caution">
    <text evidence="9">The sequence shown here is derived from an EMBL/GenBank/DDBJ whole genome shotgun (WGS) entry which is preliminary data.</text>
</comment>
<sequence>MELSIVLQLASALLISGFLVYLSIPVIVRISEEKNLMDKPNKRKVNKKPIPNLGGVAIFIGIIIAVLLAIGRMEYNDLRYILAAIIMLFFIGIKDDILIISPRMKFGVQTVCAIILIVLGDIRFTHLHGIFGIDVLSYTSSVVLSLITIVGLTNAFNLIDGIDGLASGLGILMSLLFGIFFFVWGHLEYVILCAAIVGALYSFSLYNLFGHRNKVFMGDTGSLIVGLLIAVMAIKFNEFSAGKSVYFAAPMLSMAIVFIPLGDMARVFIIRLKNKKSPFSPDMTHLHHKYLALGYSHLHASIVIVVLNLCVFVIIYTLRQWNGYALLMLLACFTAMLPYAPRVCAFVFHRVQNILSK</sequence>
<dbReference type="EMBL" id="BDCR01000001">
    <property type="protein sequence ID" value="GAT62302.1"/>
    <property type="molecule type" value="Genomic_DNA"/>
</dbReference>
<reference evidence="10" key="1">
    <citation type="submission" date="2016-04" db="EMBL/GenBank/DDBJ databases">
        <title>Draft genome sequence of Paludibacter jiangxiensis strain NM7.</title>
        <authorList>
            <person name="Qiu Y."/>
            <person name="Matsuura N."/>
            <person name="Ohashi A."/>
            <person name="Tourlousse M.D."/>
            <person name="Sekiguchi Y."/>
        </authorList>
    </citation>
    <scope>NUCLEOTIDE SEQUENCE [LARGE SCALE GENOMIC DNA]</scope>
    <source>
        <strain evidence="10">NM7</strain>
    </source>
</reference>
<dbReference type="InterPro" id="IPR000715">
    <property type="entry name" value="Glycosyl_transferase_4"/>
</dbReference>
<feature type="binding site" evidence="7">
    <location>
        <position position="219"/>
    </location>
    <ligand>
        <name>Mg(2+)</name>
        <dbReference type="ChEBI" id="CHEBI:18420"/>
    </ligand>
</feature>
<evidence type="ECO:0000256" key="1">
    <source>
        <dbReference type="ARBA" id="ARBA00004651"/>
    </source>
</evidence>
<keyword evidence="7" id="KW-0460">Magnesium</keyword>
<dbReference type="Proteomes" id="UP000076586">
    <property type="component" value="Unassembled WGS sequence"/>
</dbReference>
<evidence type="ECO:0000313" key="10">
    <source>
        <dbReference type="Proteomes" id="UP000076586"/>
    </source>
</evidence>
<dbReference type="AlphaFoldDB" id="A0A170Z3H0"/>
<name>A0A170Z3H0_9BACT</name>
<gene>
    <name evidence="9" type="ORF">PJIAN_1895</name>
</gene>
<dbReference type="STRING" id="681398.PJIAN_1895"/>
<dbReference type="PANTHER" id="PTHR22926:SF3">
    <property type="entry name" value="UNDECAPRENYL-PHOSPHATE ALPHA-N-ACETYLGLUCOSAMINYL 1-PHOSPHATE TRANSFERASE"/>
    <property type="match status" value="1"/>
</dbReference>
<evidence type="ECO:0000256" key="3">
    <source>
        <dbReference type="ARBA" id="ARBA00022679"/>
    </source>
</evidence>
<dbReference type="CDD" id="cd06853">
    <property type="entry name" value="GT_WecA_like"/>
    <property type="match status" value="1"/>
</dbReference>
<keyword evidence="5 8" id="KW-1133">Transmembrane helix</keyword>
<evidence type="ECO:0000256" key="5">
    <source>
        <dbReference type="ARBA" id="ARBA00022989"/>
    </source>
</evidence>
<keyword evidence="10" id="KW-1185">Reference proteome</keyword>
<feature type="transmembrane region" description="Helical" evidence="8">
    <location>
        <begin position="189"/>
        <end position="209"/>
    </location>
</feature>
<evidence type="ECO:0000256" key="4">
    <source>
        <dbReference type="ARBA" id="ARBA00022692"/>
    </source>
</evidence>
<comment type="cofactor">
    <cofactor evidence="7">
        <name>Mg(2+)</name>
        <dbReference type="ChEBI" id="CHEBI:18420"/>
    </cofactor>
</comment>
<keyword evidence="3 9" id="KW-0808">Transferase</keyword>
<dbReference type="GO" id="GO:0044038">
    <property type="term" value="P:cell wall macromolecule biosynthetic process"/>
    <property type="evidence" value="ECO:0007669"/>
    <property type="project" value="TreeGrafter"/>
</dbReference>
<dbReference type="Pfam" id="PF00953">
    <property type="entry name" value="Glycos_transf_4"/>
    <property type="match status" value="1"/>
</dbReference>
<accession>A0A170Z3H0</accession>
<evidence type="ECO:0000256" key="2">
    <source>
        <dbReference type="ARBA" id="ARBA00022475"/>
    </source>
</evidence>
<dbReference type="OrthoDB" id="9783652at2"/>
<evidence type="ECO:0000313" key="9">
    <source>
        <dbReference type="EMBL" id="GAT62302.1"/>
    </source>
</evidence>